<dbReference type="RefSeq" id="WP_305994427.1">
    <property type="nucleotide sequence ID" value="NZ_JAVAMP010000025.1"/>
</dbReference>
<dbReference type="InterPro" id="IPR050484">
    <property type="entry name" value="Transf_Hexapept/Carb_Anhydrase"/>
</dbReference>
<organism evidence="1 2">
    <name type="scientific">Chengkuizengella axinellae</name>
    <dbReference type="NCBI Taxonomy" id="3064388"/>
    <lineage>
        <taxon>Bacteria</taxon>
        <taxon>Bacillati</taxon>
        <taxon>Bacillota</taxon>
        <taxon>Bacilli</taxon>
        <taxon>Bacillales</taxon>
        <taxon>Paenibacillaceae</taxon>
        <taxon>Chengkuizengella</taxon>
    </lineage>
</organism>
<evidence type="ECO:0008006" key="3">
    <source>
        <dbReference type="Google" id="ProtNLM"/>
    </source>
</evidence>
<dbReference type="PANTHER" id="PTHR13061">
    <property type="entry name" value="DYNACTIN SUBUNIT P25"/>
    <property type="match status" value="1"/>
</dbReference>
<protein>
    <recommendedName>
        <fullName evidence="3">Gamma carbonic anhydrase family protein</fullName>
    </recommendedName>
</protein>
<comment type="caution">
    <text evidence="1">The sequence shown here is derived from an EMBL/GenBank/DDBJ whole genome shotgun (WGS) entry which is preliminary data.</text>
</comment>
<dbReference type="Gene3D" id="2.160.10.10">
    <property type="entry name" value="Hexapeptide repeat proteins"/>
    <property type="match status" value="1"/>
</dbReference>
<name>A0ABT9J807_9BACL</name>
<sequence>MLIKYNNNSPSIHPTASISPSAVIEGDVIIGPNSVVLAGAVLTSEGNTTLEIEGNAIIMENAVIRSTKRDPTKIAQYVLIGPSAHISGSIIEKGCFIATNATVLSGSKLGEGTMLGINGVVHIASECLPSTLIPIGYTAIGNPAKVYSPNEINLVHESVFEMGFTKTLFGFDSSMMSNGEATKVLCEKYINHLLKHKDDEVVST</sequence>
<dbReference type="Proteomes" id="UP001231941">
    <property type="component" value="Unassembled WGS sequence"/>
</dbReference>
<dbReference type="PANTHER" id="PTHR13061:SF29">
    <property type="entry name" value="GAMMA CARBONIC ANHYDRASE-LIKE 1, MITOCHONDRIAL-RELATED"/>
    <property type="match status" value="1"/>
</dbReference>
<reference evidence="1 2" key="1">
    <citation type="submission" date="2023-08" db="EMBL/GenBank/DDBJ databases">
        <authorList>
            <person name="Park J.-S."/>
        </authorList>
    </citation>
    <scope>NUCLEOTIDE SEQUENCE [LARGE SCALE GENOMIC DNA]</scope>
    <source>
        <strain evidence="1 2">2205SS18-9</strain>
    </source>
</reference>
<dbReference type="InterPro" id="IPR001451">
    <property type="entry name" value="Hexapep"/>
</dbReference>
<gene>
    <name evidence="1" type="ORF">Q5Y73_23800</name>
</gene>
<dbReference type="Pfam" id="PF00132">
    <property type="entry name" value="Hexapep"/>
    <property type="match status" value="1"/>
</dbReference>
<dbReference type="InterPro" id="IPR011004">
    <property type="entry name" value="Trimer_LpxA-like_sf"/>
</dbReference>
<accession>A0ABT9J807</accession>
<proteinExistence type="predicted"/>
<evidence type="ECO:0000313" key="2">
    <source>
        <dbReference type="Proteomes" id="UP001231941"/>
    </source>
</evidence>
<keyword evidence="2" id="KW-1185">Reference proteome</keyword>
<dbReference type="EMBL" id="JAVAMP010000025">
    <property type="protein sequence ID" value="MDP5277125.1"/>
    <property type="molecule type" value="Genomic_DNA"/>
</dbReference>
<dbReference type="SUPFAM" id="SSF51161">
    <property type="entry name" value="Trimeric LpxA-like enzymes"/>
    <property type="match status" value="1"/>
</dbReference>
<evidence type="ECO:0000313" key="1">
    <source>
        <dbReference type="EMBL" id="MDP5277125.1"/>
    </source>
</evidence>